<keyword evidence="6 10" id="KW-0418">Kinase</keyword>
<organism evidence="11 12">
    <name type="scientific">Phycicoccus avicenniae</name>
    <dbReference type="NCBI Taxonomy" id="2828860"/>
    <lineage>
        <taxon>Bacteria</taxon>
        <taxon>Bacillati</taxon>
        <taxon>Actinomycetota</taxon>
        <taxon>Actinomycetes</taxon>
        <taxon>Micrococcales</taxon>
        <taxon>Intrasporangiaceae</taxon>
        <taxon>Phycicoccus</taxon>
    </lineage>
</organism>
<evidence type="ECO:0000256" key="5">
    <source>
        <dbReference type="ARBA" id="ARBA00022741"/>
    </source>
</evidence>
<dbReference type="InterPro" id="IPR031322">
    <property type="entry name" value="Shikimate/glucono_kinase"/>
</dbReference>
<evidence type="ECO:0000256" key="7">
    <source>
        <dbReference type="ARBA" id="ARBA00022840"/>
    </source>
</evidence>
<evidence type="ECO:0000256" key="2">
    <source>
        <dbReference type="ARBA" id="ARBA00008420"/>
    </source>
</evidence>
<keyword evidence="5 10" id="KW-0547">Nucleotide-binding</keyword>
<dbReference type="SUPFAM" id="SSF52540">
    <property type="entry name" value="P-loop containing nucleoside triphosphate hydrolases"/>
    <property type="match status" value="1"/>
</dbReference>
<evidence type="ECO:0000256" key="4">
    <source>
        <dbReference type="ARBA" id="ARBA00022679"/>
    </source>
</evidence>
<dbReference type="EMBL" id="JAGSNF010000022">
    <property type="protein sequence ID" value="MBR7744633.1"/>
    <property type="molecule type" value="Genomic_DNA"/>
</dbReference>
<dbReference type="InterPro" id="IPR027417">
    <property type="entry name" value="P-loop_NTPase"/>
</dbReference>
<dbReference type="Pfam" id="PF01202">
    <property type="entry name" value="SKI"/>
    <property type="match status" value="1"/>
</dbReference>
<comment type="similarity">
    <text evidence="2 10">Belongs to the gluconokinase GntK/GntV family.</text>
</comment>
<sequence length="160" mass="17420">MGVSGCGKSTVAQGISDAVGLPFAEADRFHPETNIAKMSAGTPLTDADRRPWLAELAAWMAAQAREGQSTVMACSALRRSYRDILRHGPPQVQFVHLDGPADLIAARMSARPDHFMPPALLESQVATLEPLEPDEDGVVLDLRRDPETLVDEAVRWLGRH</sequence>
<dbReference type="GO" id="GO:0046316">
    <property type="term" value="F:gluconokinase activity"/>
    <property type="evidence" value="ECO:0007669"/>
    <property type="project" value="UniProtKB-EC"/>
</dbReference>
<dbReference type="EC" id="2.7.1.12" evidence="3 10"/>
<evidence type="ECO:0000313" key="12">
    <source>
        <dbReference type="Proteomes" id="UP000677016"/>
    </source>
</evidence>
<evidence type="ECO:0000256" key="10">
    <source>
        <dbReference type="RuleBase" id="RU363066"/>
    </source>
</evidence>
<keyword evidence="8" id="KW-0311">Gluconate utilization</keyword>
<evidence type="ECO:0000256" key="3">
    <source>
        <dbReference type="ARBA" id="ARBA00012054"/>
    </source>
</evidence>
<keyword evidence="7 10" id="KW-0067">ATP-binding</keyword>
<reference evidence="11" key="1">
    <citation type="submission" date="2021-04" db="EMBL/GenBank/DDBJ databases">
        <title>Phycicoccus avicenniae sp. nov., a novel endophytic actinomycetes isolated from branch of Avicennia mariana.</title>
        <authorList>
            <person name="Tuo L."/>
        </authorList>
    </citation>
    <scope>NUCLEOTIDE SEQUENCE</scope>
    <source>
        <strain evidence="11">BSK3Z-2</strain>
    </source>
</reference>
<dbReference type="GO" id="GO:0019521">
    <property type="term" value="P:D-gluconate metabolic process"/>
    <property type="evidence" value="ECO:0007669"/>
    <property type="project" value="UniProtKB-KW"/>
</dbReference>
<proteinExistence type="inferred from homology"/>
<comment type="caution">
    <text evidence="11">The sequence shown here is derived from an EMBL/GenBank/DDBJ whole genome shotgun (WGS) entry which is preliminary data.</text>
</comment>
<keyword evidence="4 10" id="KW-0808">Transferase</keyword>
<protein>
    <recommendedName>
        <fullName evidence="3 10">Gluconokinase</fullName>
        <ecNumber evidence="3 10">2.7.1.12</ecNumber>
    </recommendedName>
</protein>
<dbReference type="PANTHER" id="PTHR43442:SF3">
    <property type="entry name" value="GLUCONOKINASE-RELATED"/>
    <property type="match status" value="1"/>
</dbReference>
<dbReference type="NCBIfam" id="TIGR01313">
    <property type="entry name" value="therm_gnt_kin"/>
    <property type="match status" value="1"/>
</dbReference>
<keyword evidence="12" id="KW-1185">Reference proteome</keyword>
<dbReference type="Proteomes" id="UP000677016">
    <property type="component" value="Unassembled WGS sequence"/>
</dbReference>
<evidence type="ECO:0000256" key="8">
    <source>
        <dbReference type="ARBA" id="ARBA00023064"/>
    </source>
</evidence>
<dbReference type="FunFam" id="3.40.50.300:FF:000522">
    <property type="entry name" value="Gluconokinase"/>
    <property type="match status" value="1"/>
</dbReference>
<dbReference type="PANTHER" id="PTHR43442">
    <property type="entry name" value="GLUCONOKINASE-RELATED"/>
    <property type="match status" value="1"/>
</dbReference>
<evidence type="ECO:0000256" key="1">
    <source>
        <dbReference type="ARBA" id="ARBA00004761"/>
    </source>
</evidence>
<comment type="catalytic activity">
    <reaction evidence="9 10">
        <text>D-gluconate + ATP = 6-phospho-D-gluconate + ADP + H(+)</text>
        <dbReference type="Rhea" id="RHEA:19433"/>
        <dbReference type="ChEBI" id="CHEBI:15378"/>
        <dbReference type="ChEBI" id="CHEBI:18391"/>
        <dbReference type="ChEBI" id="CHEBI:30616"/>
        <dbReference type="ChEBI" id="CHEBI:58759"/>
        <dbReference type="ChEBI" id="CHEBI:456216"/>
        <dbReference type="EC" id="2.7.1.12"/>
    </reaction>
</comment>
<evidence type="ECO:0000313" key="11">
    <source>
        <dbReference type="EMBL" id="MBR7744633.1"/>
    </source>
</evidence>
<dbReference type="AlphaFoldDB" id="A0A941DBH8"/>
<gene>
    <name evidence="11" type="ORF">KC207_15155</name>
</gene>
<dbReference type="Gene3D" id="3.40.50.300">
    <property type="entry name" value="P-loop containing nucleotide triphosphate hydrolases"/>
    <property type="match status" value="1"/>
</dbReference>
<accession>A0A941DBH8</accession>
<dbReference type="CDD" id="cd02021">
    <property type="entry name" value="GntK"/>
    <property type="match status" value="1"/>
</dbReference>
<evidence type="ECO:0000256" key="6">
    <source>
        <dbReference type="ARBA" id="ARBA00022777"/>
    </source>
</evidence>
<dbReference type="GO" id="GO:0005737">
    <property type="term" value="C:cytoplasm"/>
    <property type="evidence" value="ECO:0007669"/>
    <property type="project" value="TreeGrafter"/>
</dbReference>
<comment type="pathway">
    <text evidence="1">Carbohydrate acid metabolism.</text>
</comment>
<dbReference type="GO" id="GO:0005524">
    <property type="term" value="F:ATP binding"/>
    <property type="evidence" value="ECO:0007669"/>
    <property type="project" value="UniProtKB-KW"/>
</dbReference>
<dbReference type="InterPro" id="IPR006001">
    <property type="entry name" value="Therm_gnt_kin"/>
</dbReference>
<name>A0A941DBH8_9MICO</name>
<evidence type="ECO:0000256" key="9">
    <source>
        <dbReference type="ARBA" id="ARBA00048090"/>
    </source>
</evidence>